<dbReference type="Pfam" id="PF13202">
    <property type="entry name" value="EF-hand_5"/>
    <property type="match status" value="1"/>
</dbReference>
<dbReference type="InterPro" id="IPR011992">
    <property type="entry name" value="EF-hand-dom_pair"/>
</dbReference>
<dbReference type="Proteomes" id="UP000245293">
    <property type="component" value="Unassembled WGS sequence"/>
</dbReference>
<evidence type="ECO:0000259" key="2">
    <source>
        <dbReference type="Pfam" id="PF13202"/>
    </source>
</evidence>
<feature type="domain" description="EF-hand" evidence="2">
    <location>
        <begin position="49"/>
        <end position="69"/>
    </location>
</feature>
<dbReference type="EMBL" id="QETF01000002">
    <property type="protein sequence ID" value="PWG18243.1"/>
    <property type="molecule type" value="Genomic_DNA"/>
</dbReference>
<proteinExistence type="predicted"/>
<dbReference type="GO" id="GO:0005509">
    <property type="term" value="F:calcium ion binding"/>
    <property type="evidence" value="ECO:0007669"/>
    <property type="project" value="InterPro"/>
</dbReference>
<sequence length="85" mass="8803">MTKTPILAIAAIVLVAGAAFAQEADPVIDVNGDGFYSFPELSAAYPELDAETFSEMDTTGDGLLDMAELTAGQEAGIMPMDDSEG</sequence>
<protein>
    <recommendedName>
        <fullName evidence="2">EF-hand domain-containing protein</fullName>
    </recommendedName>
</protein>
<comment type="caution">
    <text evidence="3">The sequence shown here is derived from an EMBL/GenBank/DDBJ whole genome shotgun (WGS) entry which is preliminary data.</text>
</comment>
<dbReference type="InterPro" id="IPR002048">
    <property type="entry name" value="EF_hand_dom"/>
</dbReference>
<reference evidence="4" key="1">
    <citation type="submission" date="2018-05" db="EMBL/GenBank/DDBJ databases">
        <authorList>
            <person name="Du Z."/>
            <person name="Wang X."/>
        </authorList>
    </citation>
    <scope>NUCLEOTIDE SEQUENCE [LARGE SCALE GENOMIC DNA]</scope>
    <source>
        <strain evidence="4">WDS4C29</strain>
    </source>
</reference>
<gene>
    <name evidence="3" type="ORF">DFK10_03065</name>
</gene>
<dbReference type="RefSeq" id="WP_109386440.1">
    <property type="nucleotide sequence ID" value="NZ_QETF01000002.1"/>
</dbReference>
<feature type="signal peptide" evidence="1">
    <location>
        <begin position="1"/>
        <end position="21"/>
    </location>
</feature>
<keyword evidence="1" id="KW-0732">Signal</keyword>
<evidence type="ECO:0000256" key="1">
    <source>
        <dbReference type="SAM" id="SignalP"/>
    </source>
</evidence>
<accession>A0A2V1P6V4</accession>
<organism evidence="3 4">
    <name type="scientific">Salibaculum griseiflavum</name>
    <dbReference type="NCBI Taxonomy" id="1914409"/>
    <lineage>
        <taxon>Bacteria</taxon>
        <taxon>Pseudomonadati</taxon>
        <taxon>Pseudomonadota</taxon>
        <taxon>Alphaproteobacteria</taxon>
        <taxon>Rhodobacterales</taxon>
        <taxon>Roseobacteraceae</taxon>
        <taxon>Salibaculum</taxon>
    </lineage>
</organism>
<dbReference type="SUPFAM" id="SSF47473">
    <property type="entry name" value="EF-hand"/>
    <property type="match status" value="1"/>
</dbReference>
<feature type="chain" id="PRO_5015842372" description="EF-hand domain-containing protein" evidence="1">
    <location>
        <begin position="22"/>
        <end position="85"/>
    </location>
</feature>
<evidence type="ECO:0000313" key="3">
    <source>
        <dbReference type="EMBL" id="PWG18243.1"/>
    </source>
</evidence>
<evidence type="ECO:0000313" key="4">
    <source>
        <dbReference type="Proteomes" id="UP000245293"/>
    </source>
</evidence>
<dbReference type="AlphaFoldDB" id="A0A2V1P6V4"/>
<name>A0A2V1P6V4_9RHOB</name>
<keyword evidence="4" id="KW-1185">Reference proteome</keyword>
<dbReference type="OrthoDB" id="5470953at2"/>
<dbReference type="Gene3D" id="1.10.238.10">
    <property type="entry name" value="EF-hand"/>
    <property type="match status" value="1"/>
</dbReference>